<dbReference type="InterPro" id="IPR011250">
    <property type="entry name" value="OMP/PagP_B-barrel"/>
</dbReference>
<dbReference type="EMBL" id="BA000022">
    <property type="protein sequence ID" value="BAA18707.1"/>
    <property type="molecule type" value="Genomic_DNA"/>
</dbReference>
<dbReference type="KEGG" id="syn:slr1567"/>
<accession>P74599</accession>
<dbReference type="IntAct" id="P74599">
    <property type="interactions" value="3"/>
</dbReference>
<dbReference type="eggNOG" id="COG3637">
    <property type="taxonomic scope" value="Bacteria"/>
</dbReference>
<organism evidence="3 4">
    <name type="scientific">Synechocystis sp. (strain ATCC 27184 / PCC 6803 / Kazusa)</name>
    <dbReference type="NCBI Taxonomy" id="1111708"/>
    <lineage>
        <taxon>Bacteria</taxon>
        <taxon>Bacillati</taxon>
        <taxon>Cyanobacteriota</taxon>
        <taxon>Cyanophyceae</taxon>
        <taxon>Synechococcales</taxon>
        <taxon>Merismopediaceae</taxon>
        <taxon>Synechocystis</taxon>
    </lineage>
</organism>
<evidence type="ECO:0000256" key="2">
    <source>
        <dbReference type="SAM" id="MobiDB-lite"/>
    </source>
</evidence>
<dbReference type="PIR" id="S76795">
    <property type="entry name" value="S76795"/>
</dbReference>
<dbReference type="STRING" id="1148.gene:10500479"/>
<keyword evidence="4" id="KW-1185">Reference proteome</keyword>
<feature type="compositionally biased region" description="Polar residues" evidence="2">
    <location>
        <begin position="127"/>
        <end position="154"/>
    </location>
</feature>
<name>P74599_SYNY3</name>
<keyword evidence="1" id="KW-0175">Coiled coil</keyword>
<dbReference type="EnsemblBacteria" id="BAA18707">
    <property type="protein sequence ID" value="BAA18707"/>
    <property type="gene ID" value="BAA18707"/>
</dbReference>
<dbReference type="SUPFAM" id="SSF56925">
    <property type="entry name" value="OMPA-like"/>
    <property type="match status" value="1"/>
</dbReference>
<dbReference type="Proteomes" id="UP000001425">
    <property type="component" value="Chromosome"/>
</dbReference>
<dbReference type="InParanoid" id="P74599"/>
<dbReference type="PaxDb" id="1148-1653796"/>
<reference evidence="3 4" key="2">
    <citation type="journal article" date="1996" name="DNA Res.">
        <title>Sequence analysis of the genome of the unicellular cyanobacterium Synechocystis sp. strain PCC6803. II. Sequence determination of the entire genome and assignment of potential protein-coding regions.</title>
        <authorList>
            <person name="Kaneko T."/>
            <person name="Sato S."/>
            <person name="Kotani H."/>
            <person name="Tanaka A."/>
            <person name="Asamizu E."/>
            <person name="Nakamura Y."/>
            <person name="Miyajima N."/>
            <person name="Hirosawa M."/>
            <person name="Sugiura M."/>
            <person name="Sasamoto S."/>
            <person name="Kimura T."/>
            <person name="Hosouchi T."/>
            <person name="Matsuno A."/>
            <person name="Muraki A."/>
            <person name="Nakazaki N."/>
            <person name="Naruo K."/>
            <person name="Okumura S."/>
            <person name="Shimpo S."/>
            <person name="Takeuchi C."/>
            <person name="Wada T."/>
            <person name="Watanabe A."/>
            <person name="Yamada M."/>
            <person name="Yasuda M."/>
            <person name="Tabata S."/>
        </authorList>
    </citation>
    <scope>NUCLEOTIDE SEQUENCE [LARGE SCALE GENOMIC DNA]</scope>
    <source>
        <strain evidence="4">ATCC 27184 / PCC 6803 / Kazusa</strain>
    </source>
</reference>
<feature type="region of interest" description="Disordered" evidence="2">
    <location>
        <begin position="109"/>
        <end position="154"/>
    </location>
</feature>
<protein>
    <submittedName>
        <fullName evidence="3">Slr1567 protein</fullName>
    </submittedName>
</protein>
<feature type="coiled-coil region" evidence="1">
    <location>
        <begin position="446"/>
        <end position="577"/>
    </location>
</feature>
<feature type="coiled-coil region" evidence="1">
    <location>
        <begin position="269"/>
        <end position="320"/>
    </location>
</feature>
<dbReference type="AlphaFoldDB" id="P74599"/>
<proteinExistence type="predicted"/>
<evidence type="ECO:0000256" key="1">
    <source>
        <dbReference type="SAM" id="Coils"/>
    </source>
</evidence>
<reference evidence="3 4" key="1">
    <citation type="journal article" date="1995" name="DNA Res.">
        <title>Sequence analysis of the genome of the unicellular cyanobacterium Synechocystis sp. strain PCC6803. I. Sequence features in the 1 Mb region from map positions 64% to 92% of the genome.</title>
        <authorList>
            <person name="Kaneko T."/>
            <person name="Tanaka A."/>
            <person name="Sato S."/>
            <person name="Kotani H."/>
            <person name="Sazuka T."/>
            <person name="Miyajima N."/>
            <person name="Sugiura M."/>
            <person name="Tabata S."/>
        </authorList>
    </citation>
    <scope>NUCLEOTIDE SEQUENCE [LARGE SCALE GENOMIC DNA]</scope>
    <source>
        <strain evidence="4">ATCC 27184 / PCC 6803 / Kazusa</strain>
    </source>
</reference>
<dbReference type="Gene3D" id="2.40.160.20">
    <property type="match status" value="1"/>
</dbReference>
<gene>
    <name evidence="3" type="ordered locus">slr1567</name>
</gene>
<dbReference type="eggNOG" id="COG1340">
    <property type="taxonomic scope" value="Bacteria"/>
</dbReference>
<evidence type="ECO:0000313" key="4">
    <source>
        <dbReference type="Proteomes" id="UP000001425"/>
    </source>
</evidence>
<sequence length="765" mass="85408">MKLFHWLLYFTTFSLPGIIPCPVLANEVLNFTNFTPTTAELNDDFPLEKTIRLEPFIVENIADLRAAESNQEPWQTSVDYSHSLTSSTLTTEDLRGQSTQLVQLTSQALTEPTKEGEQDFLPAITPEKSSYPESITQQSTNTENSEQLSPNPIADTAQNDGWQIFITPGAILPINAYGSARIRRVQGDYHLTTADILEKLTVYAGGRVEAWHGNWGIILDGFYYNLQGATTNQRDNFTGLASFSPINYLLNTDINNRLNGISDILVDQSDILQQKKSDINQSLDQIQSEFELVRNAAPDRQELMAAIASASAKIEALQALGNAIDREAIGAWAEQINELKKMVEEGNLGEREIEQKLAQLQTVLAAAQGFRDNAIGSIDRLEDRVQQRVTEIQTFAAQLQNLREETRELLATLPLEEIDRRDLAKIALGGLDKIKEIEGDRDRSTLENIIDRMETAQDKLEAVRALQTEIQTRIANLRSREDLGALQKKLAETREKVGQVREAIANLEKIKDSHLGEIIQILQDSNAKENLIQLQEALAKLQSLKNNANFADALQDLAKLDQILANEEQVIAAIRTELYGAGQRDLTIDTNTELSVSETTVDLAISYHFGDARPVYGSGSQSRSYPQWWFEPYIGARLINLSFALDQTTNYRYNSSLVSLAGQFQINETASRTWINPLVGGKLGVQLTDTLALWLRGDVSGFDLSGEADWNWNAILGLDYYVRENVAIQLGYKFYSLKYGQGSGDDGFDFSLNLNGLYLGLTLRL</sequence>
<evidence type="ECO:0000313" key="3">
    <source>
        <dbReference type="EMBL" id="BAA18707.1"/>
    </source>
</evidence>